<dbReference type="EMBL" id="CAQQ02143228">
    <property type="status" value="NOT_ANNOTATED_CDS"/>
    <property type="molecule type" value="Genomic_DNA"/>
</dbReference>
<name>T1GPR4_MEGSC</name>
<evidence type="ECO:0000256" key="3">
    <source>
        <dbReference type="ARBA" id="ARBA00022692"/>
    </source>
</evidence>
<evidence type="ECO:0000256" key="4">
    <source>
        <dbReference type="ARBA" id="ARBA00022989"/>
    </source>
</evidence>
<evidence type="ECO:0000256" key="2">
    <source>
        <dbReference type="ARBA" id="ARBA00006772"/>
    </source>
</evidence>
<comment type="subcellular location">
    <subcellularLocation>
        <location evidence="1">Membrane</location>
        <topology evidence="1">Multi-pass membrane protein</topology>
    </subcellularLocation>
</comment>
<dbReference type="STRING" id="36166.T1GPR4"/>
<feature type="transmembrane region" description="Helical" evidence="6">
    <location>
        <begin position="78"/>
        <end position="98"/>
    </location>
</feature>
<dbReference type="InterPro" id="IPR001898">
    <property type="entry name" value="SLC13A/DASS"/>
</dbReference>
<keyword evidence="5 6" id="KW-0472">Membrane</keyword>
<dbReference type="HOGENOM" id="CLU_907861_0_0_1"/>
<protein>
    <recommendedName>
        <fullName evidence="9">Citrate transporter-like domain-containing protein</fullName>
    </recommendedName>
</protein>
<feature type="transmembrane region" description="Helical" evidence="6">
    <location>
        <begin position="20"/>
        <end position="42"/>
    </location>
</feature>
<dbReference type="PANTHER" id="PTHR10283">
    <property type="entry name" value="SOLUTE CARRIER FAMILY 13 MEMBER"/>
    <property type="match status" value="1"/>
</dbReference>
<proteinExistence type="inferred from homology"/>
<evidence type="ECO:0000313" key="8">
    <source>
        <dbReference type="Proteomes" id="UP000015102"/>
    </source>
</evidence>
<dbReference type="GO" id="GO:0005886">
    <property type="term" value="C:plasma membrane"/>
    <property type="evidence" value="ECO:0007669"/>
    <property type="project" value="TreeGrafter"/>
</dbReference>
<feature type="transmembrane region" description="Helical" evidence="6">
    <location>
        <begin position="254"/>
        <end position="276"/>
    </location>
</feature>
<feature type="transmembrane region" description="Helical" evidence="6">
    <location>
        <begin position="205"/>
        <end position="234"/>
    </location>
</feature>
<keyword evidence="3 6" id="KW-0812">Transmembrane</keyword>
<accession>T1GPR4</accession>
<organism evidence="7 8">
    <name type="scientific">Megaselia scalaris</name>
    <name type="common">Humpbacked fly</name>
    <name type="synonym">Phora scalaris</name>
    <dbReference type="NCBI Taxonomy" id="36166"/>
    <lineage>
        <taxon>Eukaryota</taxon>
        <taxon>Metazoa</taxon>
        <taxon>Ecdysozoa</taxon>
        <taxon>Arthropoda</taxon>
        <taxon>Hexapoda</taxon>
        <taxon>Insecta</taxon>
        <taxon>Pterygota</taxon>
        <taxon>Neoptera</taxon>
        <taxon>Endopterygota</taxon>
        <taxon>Diptera</taxon>
        <taxon>Brachycera</taxon>
        <taxon>Muscomorpha</taxon>
        <taxon>Platypezoidea</taxon>
        <taxon>Phoridae</taxon>
        <taxon>Megaseliini</taxon>
        <taxon>Megaselia</taxon>
    </lineage>
</organism>
<dbReference type="Proteomes" id="UP000015102">
    <property type="component" value="Unassembled WGS sequence"/>
</dbReference>
<dbReference type="AlphaFoldDB" id="T1GPR4"/>
<evidence type="ECO:0000256" key="6">
    <source>
        <dbReference type="SAM" id="Phobius"/>
    </source>
</evidence>
<evidence type="ECO:0000313" key="7">
    <source>
        <dbReference type="EnsemblMetazoa" id="MESCA005605-PA"/>
    </source>
</evidence>
<keyword evidence="8" id="KW-1185">Reference proteome</keyword>
<comment type="similarity">
    <text evidence="2">Belongs to the SLC13A/DASS transporter (TC 2.A.47) family. NADC subfamily.</text>
</comment>
<dbReference type="Pfam" id="PF00939">
    <property type="entry name" value="Na_sulph_symp"/>
    <property type="match status" value="1"/>
</dbReference>
<dbReference type="GO" id="GO:0015141">
    <property type="term" value="F:succinate transmembrane transporter activity"/>
    <property type="evidence" value="ECO:0007669"/>
    <property type="project" value="TreeGrafter"/>
</dbReference>
<evidence type="ECO:0000256" key="1">
    <source>
        <dbReference type="ARBA" id="ARBA00004141"/>
    </source>
</evidence>
<dbReference type="GO" id="GO:0015137">
    <property type="term" value="F:citrate transmembrane transporter activity"/>
    <property type="evidence" value="ECO:0007669"/>
    <property type="project" value="TreeGrafter"/>
</dbReference>
<feature type="transmembrane region" description="Helical" evidence="6">
    <location>
        <begin position="118"/>
        <end position="139"/>
    </location>
</feature>
<dbReference type="PANTHER" id="PTHR10283:SF82">
    <property type="entry name" value="SOLUTE CARRIER FAMILY 13 MEMBER 2"/>
    <property type="match status" value="1"/>
</dbReference>
<evidence type="ECO:0000256" key="5">
    <source>
        <dbReference type="ARBA" id="ARBA00023136"/>
    </source>
</evidence>
<reference evidence="8" key="1">
    <citation type="submission" date="2013-02" db="EMBL/GenBank/DDBJ databases">
        <authorList>
            <person name="Hughes D."/>
        </authorList>
    </citation>
    <scope>NUCLEOTIDE SEQUENCE</scope>
    <source>
        <strain>Durham</strain>
        <strain evidence="8">NC isolate 2 -- Noor lab</strain>
    </source>
</reference>
<dbReference type="EnsemblMetazoa" id="MESCA005605-RA">
    <property type="protein sequence ID" value="MESCA005605-PA"/>
    <property type="gene ID" value="MESCA005605"/>
</dbReference>
<keyword evidence="4 6" id="KW-1133">Transmembrane helix</keyword>
<evidence type="ECO:0008006" key="9">
    <source>
        <dbReference type="Google" id="ProtNLM"/>
    </source>
</evidence>
<sequence length="307" mass="34877">MFSALEPTESVDFLTYMAYSIPPTWTIMILTYFHMEIFYLGLLNKKSTTSQQIRKYNEDKKYARDSINEKLKELGPMAWKEISVLVLFVFLLFLLLFSSPRVFKGWGDYFDVEVKSSVPISVIVVLAFLLPNTCSFWRFCFGTKVLPTRVSNGLIGWTFLQEHVPWGLIFLVGGGFALADASNVSGLAKDISLQLGMLKVLPRPVILLACIVFVLIATLFTPNVAMINVILPILGDTAITTNCHPLYLMIPSTIAYTLAFHLPVSTPANAIVYYCWNWTYINKHYSNFSVLEYWGRVIYPNINTFPE</sequence>
<reference evidence="7" key="2">
    <citation type="submission" date="2015-06" db="UniProtKB">
        <authorList>
            <consortium name="EnsemblMetazoa"/>
        </authorList>
    </citation>
    <scope>IDENTIFICATION</scope>
</reference>
<dbReference type="OMA" id="WANKTLM"/>